<reference evidence="3" key="2">
    <citation type="submission" date="2015-01" db="EMBL/GenBank/DDBJ databases">
        <title>Evolutionary Origins and Diversification of the Mycorrhizal Mutualists.</title>
        <authorList>
            <consortium name="DOE Joint Genome Institute"/>
            <consortium name="Mycorrhizal Genomics Consortium"/>
            <person name="Kohler A."/>
            <person name="Kuo A."/>
            <person name="Nagy L.G."/>
            <person name="Floudas D."/>
            <person name="Copeland A."/>
            <person name="Barry K.W."/>
            <person name="Cichocki N."/>
            <person name="Veneault-Fourrey C."/>
            <person name="LaButti K."/>
            <person name="Lindquist E.A."/>
            <person name="Lipzen A."/>
            <person name="Lundell T."/>
            <person name="Morin E."/>
            <person name="Murat C."/>
            <person name="Riley R."/>
            <person name="Ohm R."/>
            <person name="Sun H."/>
            <person name="Tunlid A."/>
            <person name="Henrissat B."/>
            <person name="Grigoriev I.V."/>
            <person name="Hibbett D.S."/>
            <person name="Martin F."/>
        </authorList>
    </citation>
    <scope>NUCLEOTIDE SEQUENCE [LARGE SCALE GENOMIC DNA]</scope>
    <source>
        <strain evidence="3">UH-Slu-Lm8-n1</strain>
    </source>
</reference>
<keyword evidence="1" id="KW-1133">Transmembrane helix</keyword>
<gene>
    <name evidence="2" type="ORF">CY34DRAFT_375377</name>
</gene>
<evidence type="ECO:0000313" key="2">
    <source>
        <dbReference type="EMBL" id="KIK38719.1"/>
    </source>
</evidence>
<keyword evidence="3" id="KW-1185">Reference proteome</keyword>
<keyword evidence="1" id="KW-0812">Transmembrane</keyword>
<proteinExistence type="predicted"/>
<name>A0A0D0AKQ2_9AGAM</name>
<protein>
    <submittedName>
        <fullName evidence="2">Uncharacterized protein</fullName>
    </submittedName>
</protein>
<evidence type="ECO:0000256" key="1">
    <source>
        <dbReference type="SAM" id="Phobius"/>
    </source>
</evidence>
<dbReference type="AlphaFoldDB" id="A0A0D0AKQ2"/>
<feature type="transmembrane region" description="Helical" evidence="1">
    <location>
        <begin position="25"/>
        <end position="44"/>
    </location>
</feature>
<sequence length="68" mass="7902">MPRVCNILCPSYSNIWILKTGSRRYFRCIDDSITSILFAAMLIIPYKIKTHFVFLLLAQRFATMALIT</sequence>
<dbReference type="EMBL" id="KN835378">
    <property type="protein sequence ID" value="KIK38719.1"/>
    <property type="molecule type" value="Genomic_DNA"/>
</dbReference>
<dbReference type="InParanoid" id="A0A0D0AKQ2"/>
<accession>A0A0D0AKQ2</accession>
<reference evidence="2 3" key="1">
    <citation type="submission" date="2014-04" db="EMBL/GenBank/DDBJ databases">
        <authorList>
            <consortium name="DOE Joint Genome Institute"/>
            <person name="Kuo A."/>
            <person name="Ruytinx J."/>
            <person name="Rineau F."/>
            <person name="Colpaert J."/>
            <person name="Kohler A."/>
            <person name="Nagy L.G."/>
            <person name="Floudas D."/>
            <person name="Copeland A."/>
            <person name="Barry K.W."/>
            <person name="Cichocki N."/>
            <person name="Veneault-Fourrey C."/>
            <person name="LaButti K."/>
            <person name="Lindquist E.A."/>
            <person name="Lipzen A."/>
            <person name="Lundell T."/>
            <person name="Morin E."/>
            <person name="Murat C."/>
            <person name="Sun H."/>
            <person name="Tunlid A."/>
            <person name="Henrissat B."/>
            <person name="Grigoriev I.V."/>
            <person name="Hibbett D.S."/>
            <person name="Martin F."/>
            <person name="Nordberg H.P."/>
            <person name="Cantor M.N."/>
            <person name="Hua S.X."/>
        </authorList>
    </citation>
    <scope>NUCLEOTIDE SEQUENCE [LARGE SCALE GENOMIC DNA]</scope>
    <source>
        <strain evidence="2 3">UH-Slu-Lm8-n1</strain>
    </source>
</reference>
<dbReference type="Proteomes" id="UP000054485">
    <property type="component" value="Unassembled WGS sequence"/>
</dbReference>
<evidence type="ECO:0000313" key="3">
    <source>
        <dbReference type="Proteomes" id="UP000054485"/>
    </source>
</evidence>
<keyword evidence="1" id="KW-0472">Membrane</keyword>
<dbReference type="HOGENOM" id="CLU_2795644_0_0_1"/>
<organism evidence="2 3">
    <name type="scientific">Suillus luteus UH-Slu-Lm8-n1</name>
    <dbReference type="NCBI Taxonomy" id="930992"/>
    <lineage>
        <taxon>Eukaryota</taxon>
        <taxon>Fungi</taxon>
        <taxon>Dikarya</taxon>
        <taxon>Basidiomycota</taxon>
        <taxon>Agaricomycotina</taxon>
        <taxon>Agaricomycetes</taxon>
        <taxon>Agaricomycetidae</taxon>
        <taxon>Boletales</taxon>
        <taxon>Suillineae</taxon>
        <taxon>Suillaceae</taxon>
        <taxon>Suillus</taxon>
    </lineage>
</organism>